<accession>A0A1U7N7V1</accession>
<evidence type="ECO:0000313" key="1">
    <source>
        <dbReference type="EMBL" id="OLT62022.1"/>
    </source>
</evidence>
<gene>
    <name evidence="1" type="ORF">BJP37_26340</name>
</gene>
<evidence type="ECO:0000313" key="2">
    <source>
        <dbReference type="Proteomes" id="UP000186657"/>
    </source>
</evidence>
<proteinExistence type="predicted"/>
<dbReference type="Proteomes" id="UP000186657">
    <property type="component" value="Unassembled WGS sequence"/>
</dbReference>
<organism evidence="1 2">
    <name type="scientific">Moorena bouillonii PNG</name>
    <dbReference type="NCBI Taxonomy" id="568701"/>
    <lineage>
        <taxon>Bacteria</taxon>
        <taxon>Bacillati</taxon>
        <taxon>Cyanobacteriota</taxon>
        <taxon>Cyanophyceae</taxon>
        <taxon>Coleofasciculales</taxon>
        <taxon>Coleofasciculaceae</taxon>
        <taxon>Moorena</taxon>
    </lineage>
</organism>
<sequence>MDAAHFVLGADLGWVWCKERKFVKSAVFRQRFNVLGALNAITHELITVTNEAYINAHSESELL</sequence>
<protein>
    <submittedName>
        <fullName evidence="1">Uncharacterized protein</fullName>
    </submittedName>
</protein>
<dbReference type="EMBL" id="MKZS01000001">
    <property type="protein sequence ID" value="OLT62022.1"/>
    <property type="molecule type" value="Genomic_DNA"/>
</dbReference>
<dbReference type="AlphaFoldDB" id="A0A1U7N7V1"/>
<keyword evidence="2" id="KW-1185">Reference proteome</keyword>
<comment type="caution">
    <text evidence="1">The sequence shown here is derived from an EMBL/GenBank/DDBJ whole genome shotgun (WGS) entry which is preliminary data.</text>
</comment>
<reference evidence="1 2" key="1">
    <citation type="submission" date="2016-10" db="EMBL/GenBank/DDBJ databases">
        <title>Comparative genomics uncovers the prolific and rare metabolic potential of the cyanobacterial genus Moorea.</title>
        <authorList>
            <person name="Leao T."/>
            <person name="Castelao G."/>
            <person name="Korobeynikov A."/>
            <person name="Monroe E.A."/>
            <person name="Podell S."/>
            <person name="Glukhov E."/>
            <person name="Allen E."/>
            <person name="Gerwick W.H."/>
            <person name="Gerwick L."/>
        </authorList>
    </citation>
    <scope>NUCLEOTIDE SEQUENCE [LARGE SCALE GENOMIC DNA]</scope>
    <source>
        <strain evidence="1 2">PNG5-198</strain>
    </source>
</reference>
<name>A0A1U7N7V1_9CYAN</name>